<dbReference type="Gene3D" id="3.40.50.300">
    <property type="entry name" value="P-loop containing nucleotide triphosphate hydrolases"/>
    <property type="match status" value="1"/>
</dbReference>
<comment type="catalytic activity">
    <reaction evidence="8">
        <text>GTP + H2O = GDP + phosphate + H(+)</text>
        <dbReference type="Rhea" id="RHEA:19669"/>
        <dbReference type="ChEBI" id="CHEBI:15377"/>
        <dbReference type="ChEBI" id="CHEBI:15378"/>
        <dbReference type="ChEBI" id="CHEBI:37565"/>
        <dbReference type="ChEBI" id="CHEBI:43474"/>
        <dbReference type="ChEBI" id="CHEBI:58189"/>
        <dbReference type="EC" id="3.6.5.4"/>
    </reaction>
</comment>
<organism evidence="10 11">
    <name type="scientific">Methanothermococcus okinawensis</name>
    <dbReference type="NCBI Taxonomy" id="155863"/>
    <lineage>
        <taxon>Archaea</taxon>
        <taxon>Methanobacteriati</taxon>
        <taxon>Methanobacteriota</taxon>
        <taxon>Methanomada group</taxon>
        <taxon>Methanococci</taxon>
        <taxon>Methanococcales</taxon>
        <taxon>Methanococcaceae</taxon>
        <taxon>Methanothermococcus</taxon>
    </lineage>
</organism>
<dbReference type="InterPro" id="IPR003593">
    <property type="entry name" value="AAA+_ATPase"/>
</dbReference>
<dbReference type="GO" id="GO:0005737">
    <property type="term" value="C:cytoplasm"/>
    <property type="evidence" value="ECO:0007669"/>
    <property type="project" value="UniProtKB-SubCell"/>
</dbReference>
<keyword evidence="6 8" id="KW-0472">Membrane</keyword>
<evidence type="ECO:0000256" key="5">
    <source>
        <dbReference type="ARBA" id="ARBA00023134"/>
    </source>
</evidence>
<dbReference type="SUPFAM" id="SSF52540">
    <property type="entry name" value="P-loop containing nucleoside triphosphate hydrolases"/>
    <property type="match status" value="1"/>
</dbReference>
<dbReference type="InterPro" id="IPR004390">
    <property type="entry name" value="SR_rcpt_FtsY"/>
</dbReference>
<dbReference type="PANTHER" id="PTHR43134:SF1">
    <property type="entry name" value="SIGNAL RECOGNITION PARTICLE RECEPTOR SUBUNIT ALPHA"/>
    <property type="match status" value="1"/>
</dbReference>
<comment type="similarity">
    <text evidence="8">Belongs to the GTP-binding SRP family. FtsY subfamily.</text>
</comment>
<sequence length="411" mass="45782">MFKGLKEKLNKAISKLTEKIYSKGEGDPQVSEREFKKEYYNKEPKYDKDVKDIESTKDIVDNIDTVDNKDKLKESIGEKKYEVDKSSESQEESKEKIGFLDRFKITKTIKRALGKDVVLSEEDIENVLEELELELLEADVAYDVVEKIITSLRNQLVGRKIGPKENPEEITINALKNAIKEILSQRSINIYKIIEEKKKLNEPTVIVFVGINGTGKTTSIAKLAYLLKEKGYSVVLAAGDTFRAGAIDQLEEHAKNIGVKVIKHQMGGDSAAVIYDAINHAKARGINVVLADTAGRQATNINLMDEIRKVIRVTKPDLIIFVGDALAGNDAIFQAEEFNKAIGIDGVILTKVDADAKGGAALSIAYAIGKPILFLGVGQRYKDLEEFNVDWMVNKLFGDEEGSVYSTEREF</sequence>
<evidence type="ECO:0000313" key="11">
    <source>
        <dbReference type="Proteomes" id="UP000605144"/>
    </source>
</evidence>
<dbReference type="InterPro" id="IPR000897">
    <property type="entry name" value="SRP54_GTPase_dom"/>
</dbReference>
<accession>A0A832YSV7</accession>
<gene>
    <name evidence="8 10" type="primary">ftsY</name>
    <name evidence="10" type="ORF">EYG76_00900</name>
</gene>
<dbReference type="SMART" id="SM00382">
    <property type="entry name" value="AAA"/>
    <property type="match status" value="1"/>
</dbReference>
<dbReference type="PANTHER" id="PTHR43134">
    <property type="entry name" value="SIGNAL RECOGNITION PARTICLE RECEPTOR SUBUNIT ALPHA"/>
    <property type="match status" value="1"/>
</dbReference>
<comment type="subcellular location">
    <subcellularLocation>
        <location evidence="8">Cell membrane</location>
        <topology evidence="8">Peripheral membrane protein</topology>
        <orientation evidence="8">Cytoplasmic side</orientation>
    </subcellularLocation>
    <subcellularLocation>
        <location evidence="8">Cytoplasm</location>
    </subcellularLocation>
</comment>
<dbReference type="FunFam" id="3.40.50.300:FF:000053">
    <property type="entry name" value="Signal recognition particle receptor FtsY"/>
    <property type="match status" value="1"/>
</dbReference>
<dbReference type="SUPFAM" id="SSF47364">
    <property type="entry name" value="Domain of the SRP/SRP receptor G-proteins"/>
    <property type="match status" value="1"/>
</dbReference>
<feature type="binding site" evidence="8">
    <location>
        <begin position="210"/>
        <end position="217"/>
    </location>
    <ligand>
        <name>GTP</name>
        <dbReference type="ChEBI" id="CHEBI:37565"/>
    </ligand>
</feature>
<comment type="function">
    <text evidence="8">Involved in targeting and insertion of nascent membrane proteins into the cytoplasmic membrane. Acts as a receptor for the complex formed by the signal recognition particle (SRP) and the ribosome-nascent chain (RNC).</text>
</comment>
<evidence type="ECO:0000256" key="2">
    <source>
        <dbReference type="ARBA" id="ARBA00022490"/>
    </source>
</evidence>
<dbReference type="NCBIfam" id="TIGR00064">
    <property type="entry name" value="ftsY"/>
    <property type="match status" value="1"/>
</dbReference>
<comment type="subunit">
    <text evidence="8">Part of the signal recognition particle protein translocation system, which is composed of SRP and FtsY.</text>
</comment>
<dbReference type="EC" id="3.6.5.4" evidence="8"/>
<feature type="binding site" evidence="8">
    <location>
        <begin position="292"/>
        <end position="296"/>
    </location>
    <ligand>
        <name>GTP</name>
        <dbReference type="ChEBI" id="CHEBI:37565"/>
    </ligand>
</feature>
<dbReference type="EMBL" id="DQSV01000015">
    <property type="protein sequence ID" value="HIP16849.1"/>
    <property type="molecule type" value="Genomic_DNA"/>
</dbReference>
<dbReference type="GO" id="GO:0006614">
    <property type="term" value="P:SRP-dependent cotranslational protein targeting to membrane"/>
    <property type="evidence" value="ECO:0007669"/>
    <property type="project" value="InterPro"/>
</dbReference>
<evidence type="ECO:0000256" key="1">
    <source>
        <dbReference type="ARBA" id="ARBA00022475"/>
    </source>
</evidence>
<feature type="domain" description="SRP54-type proteins GTP-binding" evidence="9">
    <location>
        <begin position="371"/>
        <end position="384"/>
    </location>
</feature>
<keyword evidence="4 8" id="KW-0378">Hydrolase</keyword>
<dbReference type="SMART" id="SM00963">
    <property type="entry name" value="SRP54_N"/>
    <property type="match status" value="1"/>
</dbReference>
<dbReference type="GO" id="GO:0005047">
    <property type="term" value="F:signal recognition particle binding"/>
    <property type="evidence" value="ECO:0007669"/>
    <property type="project" value="TreeGrafter"/>
</dbReference>
<dbReference type="AlphaFoldDB" id="A0A832YSV7"/>
<dbReference type="PROSITE" id="PS00300">
    <property type="entry name" value="SRP54"/>
    <property type="match status" value="1"/>
</dbReference>
<dbReference type="SMART" id="SM00962">
    <property type="entry name" value="SRP54"/>
    <property type="match status" value="1"/>
</dbReference>
<proteinExistence type="inferred from homology"/>
<feature type="binding site" evidence="8">
    <location>
        <begin position="350"/>
        <end position="353"/>
    </location>
    <ligand>
        <name>GTP</name>
        <dbReference type="ChEBI" id="CHEBI:37565"/>
    </ligand>
</feature>
<comment type="caution">
    <text evidence="10">The sequence shown here is derived from an EMBL/GenBank/DDBJ whole genome shotgun (WGS) entry which is preliminary data.</text>
</comment>
<keyword evidence="3 8" id="KW-0547">Nucleotide-binding</keyword>
<dbReference type="Proteomes" id="UP000605144">
    <property type="component" value="Unassembled WGS sequence"/>
</dbReference>
<evidence type="ECO:0000256" key="3">
    <source>
        <dbReference type="ARBA" id="ARBA00022741"/>
    </source>
</evidence>
<dbReference type="Pfam" id="PF02881">
    <property type="entry name" value="SRP54_N"/>
    <property type="match status" value="1"/>
</dbReference>
<keyword evidence="2 8" id="KW-0963">Cytoplasm</keyword>
<keyword evidence="1 8" id="KW-1003">Cell membrane</keyword>
<dbReference type="GO" id="GO:0005886">
    <property type="term" value="C:plasma membrane"/>
    <property type="evidence" value="ECO:0007669"/>
    <property type="project" value="UniProtKB-SubCell"/>
</dbReference>
<dbReference type="InterPro" id="IPR013822">
    <property type="entry name" value="Signal_recog_particl_SRP54_hlx"/>
</dbReference>
<keyword evidence="7 8" id="KW-0675">Receptor</keyword>
<dbReference type="InterPro" id="IPR042101">
    <property type="entry name" value="SRP54_N_sf"/>
</dbReference>
<dbReference type="GO" id="GO:0003924">
    <property type="term" value="F:GTPase activity"/>
    <property type="evidence" value="ECO:0007669"/>
    <property type="project" value="UniProtKB-UniRule"/>
</dbReference>
<evidence type="ECO:0000256" key="8">
    <source>
        <dbReference type="HAMAP-Rule" id="MF_00920"/>
    </source>
</evidence>
<dbReference type="Pfam" id="PF00448">
    <property type="entry name" value="SRP54"/>
    <property type="match status" value="1"/>
</dbReference>
<dbReference type="Gene3D" id="1.20.120.140">
    <property type="entry name" value="Signal recognition particle SRP54, nucleotide-binding domain"/>
    <property type="match status" value="1"/>
</dbReference>
<protein>
    <recommendedName>
        <fullName evidence="8">Signal recognition particle receptor FtsY</fullName>
        <shortName evidence="8">SRP receptor</shortName>
        <ecNumber evidence="8">3.6.5.4</ecNumber>
    </recommendedName>
</protein>
<evidence type="ECO:0000256" key="6">
    <source>
        <dbReference type="ARBA" id="ARBA00023136"/>
    </source>
</evidence>
<evidence type="ECO:0000313" key="10">
    <source>
        <dbReference type="EMBL" id="HIP16849.1"/>
    </source>
</evidence>
<keyword evidence="5 8" id="KW-0342">GTP-binding</keyword>
<dbReference type="GO" id="GO:0005525">
    <property type="term" value="F:GTP binding"/>
    <property type="evidence" value="ECO:0007669"/>
    <property type="project" value="UniProtKB-UniRule"/>
</dbReference>
<reference evidence="10" key="1">
    <citation type="journal article" date="2020" name="ISME J.">
        <title>Gammaproteobacteria mediating utilization of methyl-, sulfur- and petroleum organic compounds in deep ocean hydrothermal plumes.</title>
        <authorList>
            <person name="Zhou Z."/>
            <person name="Liu Y."/>
            <person name="Pan J."/>
            <person name="Cron B.R."/>
            <person name="Toner B.M."/>
            <person name="Anantharaman K."/>
            <person name="Breier J.A."/>
            <person name="Dick G.J."/>
            <person name="Li M."/>
        </authorList>
    </citation>
    <scope>NUCLEOTIDE SEQUENCE</scope>
    <source>
        <strain evidence="10">SZUA-1385</strain>
    </source>
</reference>
<dbReference type="CDD" id="cd17874">
    <property type="entry name" value="FtsY"/>
    <property type="match status" value="1"/>
</dbReference>
<dbReference type="InterPro" id="IPR027417">
    <property type="entry name" value="P-loop_NTPase"/>
</dbReference>
<name>A0A832YSV7_9EURY</name>
<evidence type="ECO:0000259" key="9">
    <source>
        <dbReference type="PROSITE" id="PS00300"/>
    </source>
</evidence>
<dbReference type="HAMAP" id="MF_00920">
    <property type="entry name" value="FtsY"/>
    <property type="match status" value="1"/>
</dbReference>
<dbReference type="InterPro" id="IPR036225">
    <property type="entry name" value="SRP/SRP_N"/>
</dbReference>
<evidence type="ECO:0000256" key="4">
    <source>
        <dbReference type="ARBA" id="ARBA00022801"/>
    </source>
</evidence>
<evidence type="ECO:0000256" key="7">
    <source>
        <dbReference type="ARBA" id="ARBA00023170"/>
    </source>
</evidence>